<dbReference type="GO" id="GO:0000156">
    <property type="term" value="F:phosphorelay response regulator activity"/>
    <property type="evidence" value="ECO:0007669"/>
    <property type="project" value="InterPro"/>
</dbReference>
<evidence type="ECO:0000313" key="10">
    <source>
        <dbReference type="EMBL" id="ADB18008.1"/>
    </source>
</evidence>
<dbReference type="Gene3D" id="3.40.50.2300">
    <property type="match status" value="1"/>
</dbReference>
<comment type="catalytic activity">
    <reaction evidence="4 5">
        <text>[protein]-L-glutamate 5-O-methyl ester + H2O = L-glutamyl-[protein] + methanol + H(+)</text>
        <dbReference type="Rhea" id="RHEA:23236"/>
        <dbReference type="Rhea" id="RHEA-COMP:10208"/>
        <dbReference type="Rhea" id="RHEA-COMP:10311"/>
        <dbReference type="ChEBI" id="CHEBI:15377"/>
        <dbReference type="ChEBI" id="CHEBI:15378"/>
        <dbReference type="ChEBI" id="CHEBI:17790"/>
        <dbReference type="ChEBI" id="CHEBI:29973"/>
        <dbReference type="ChEBI" id="CHEBI:82795"/>
        <dbReference type="EC" id="3.1.1.61"/>
    </reaction>
</comment>
<comment type="PTM">
    <text evidence="5">Phosphorylated by CheA. Phosphorylation of the N-terminal regulatory domain activates the methylesterase activity.</text>
</comment>
<dbReference type="GO" id="GO:0008984">
    <property type="term" value="F:protein-glutamate methylesterase activity"/>
    <property type="evidence" value="ECO:0007669"/>
    <property type="project" value="UniProtKB-UniRule"/>
</dbReference>
<dbReference type="InterPro" id="IPR035909">
    <property type="entry name" value="CheB_C"/>
</dbReference>
<feature type="modified residue" description="4-aspartylphosphate" evidence="5 7">
    <location>
        <position position="57"/>
    </location>
</feature>
<dbReference type="InterPro" id="IPR011006">
    <property type="entry name" value="CheY-like_superfamily"/>
</dbReference>
<dbReference type="GO" id="GO:0005737">
    <property type="term" value="C:cytoplasm"/>
    <property type="evidence" value="ECO:0007669"/>
    <property type="project" value="UniProtKB-SubCell"/>
</dbReference>
<comment type="domain">
    <text evidence="5">Contains a C-terminal catalytic domain, and an N-terminal region which modulates catalytic activity.</text>
</comment>
<dbReference type="PROSITE" id="PS50110">
    <property type="entry name" value="RESPONSE_REGULATORY"/>
    <property type="match status" value="1"/>
</dbReference>
<dbReference type="OrthoDB" id="9793421at2"/>
<name>D2QXT1_PIRSD</name>
<keyword evidence="3 5" id="KW-0378">Hydrolase</keyword>
<comment type="similarity">
    <text evidence="5">Belongs to the CheB family.</text>
</comment>
<dbReference type="PIRSF" id="PIRSF000876">
    <property type="entry name" value="RR_chemtxs_CheB"/>
    <property type="match status" value="1"/>
</dbReference>
<evidence type="ECO:0000256" key="4">
    <source>
        <dbReference type="ARBA" id="ARBA00048267"/>
    </source>
</evidence>
<dbReference type="AlphaFoldDB" id="D2QXT1"/>
<dbReference type="Gene3D" id="3.40.50.180">
    <property type="entry name" value="Methylesterase CheB, C-terminal domain"/>
    <property type="match status" value="1"/>
</dbReference>
<dbReference type="CDD" id="cd16432">
    <property type="entry name" value="CheB_Rec"/>
    <property type="match status" value="1"/>
</dbReference>
<dbReference type="HAMAP" id="MF_00099">
    <property type="entry name" value="CheB_chemtxs"/>
    <property type="match status" value="1"/>
</dbReference>
<protein>
    <recommendedName>
        <fullName evidence="5">Protein-glutamate methylesterase/protein-glutamine glutaminase</fullName>
        <ecNumber evidence="5">3.1.1.61</ecNumber>
        <ecNumber evidence="5">3.5.1.44</ecNumber>
    </recommendedName>
</protein>
<feature type="domain" description="Response regulatory" evidence="8">
    <location>
        <begin position="6"/>
        <end position="124"/>
    </location>
</feature>
<evidence type="ECO:0000256" key="1">
    <source>
        <dbReference type="ARBA" id="ARBA00022490"/>
    </source>
</evidence>
<dbReference type="STRING" id="530564.Psta_3344"/>
<dbReference type="KEGG" id="psl:Psta_3344"/>
<dbReference type="EC" id="3.5.1.44" evidence="5"/>
<evidence type="ECO:0000256" key="3">
    <source>
        <dbReference type="ARBA" id="ARBA00022801"/>
    </source>
</evidence>
<keyword evidence="2 5" id="KW-0145">Chemotaxis</keyword>
<accession>D2QXT1</accession>
<comment type="catalytic activity">
    <reaction evidence="5">
        <text>L-glutaminyl-[protein] + H2O = L-glutamyl-[protein] + NH4(+)</text>
        <dbReference type="Rhea" id="RHEA:16441"/>
        <dbReference type="Rhea" id="RHEA-COMP:10207"/>
        <dbReference type="Rhea" id="RHEA-COMP:10208"/>
        <dbReference type="ChEBI" id="CHEBI:15377"/>
        <dbReference type="ChEBI" id="CHEBI:28938"/>
        <dbReference type="ChEBI" id="CHEBI:29973"/>
        <dbReference type="ChEBI" id="CHEBI:30011"/>
        <dbReference type="EC" id="3.5.1.44"/>
    </reaction>
</comment>
<gene>
    <name evidence="5" type="primary">cheB</name>
    <name evidence="10" type="ordered locus">Psta_3344</name>
</gene>
<sequence>MTAKIRVLVVDDSTIIRRLVTDILSADPEIEVVGTAPDGQVALAKLGTLAAEVVTLDIEMPVMDGLETLVHLRKTYPRLPVIMFSTLTSSGAVATLDALARGATDYVTKPANVGSVTEAMQHVRSLLIPKIKTLARSAHLAALSETRASLSQATPTVHRLATIRPTISKPVVPPTLIGIGVSTGGPNALAELLPRLPKNLSVPIVVVQHMPPIFTKHLAERLDAVSAVRVVEASDGELLQSGSVYLAPGGHHLEVMRGERGLELRIVDTPPENSCRPAVDVLFRSIARTCGAASIGCILTGMGRDGLKGCEAMVQAGARIFVQDQPSSVVWGMPGVVAEAGLAEKVVPLVGFPFELQQAVRHSTVAPSLVRS</sequence>
<dbReference type="NCBIfam" id="NF001965">
    <property type="entry name" value="PRK00742.1"/>
    <property type="match status" value="1"/>
</dbReference>
<keyword evidence="5 7" id="KW-0597">Phosphoprotein</keyword>
<reference evidence="10 11" key="1">
    <citation type="journal article" date="2009" name="Stand. Genomic Sci.">
        <title>Complete genome sequence of Pirellula staleyi type strain (ATCC 27377).</title>
        <authorList>
            <person name="Clum A."/>
            <person name="Tindall B.J."/>
            <person name="Sikorski J."/>
            <person name="Ivanova N."/>
            <person name="Mavrommatis K."/>
            <person name="Lucas S."/>
            <person name="Glavina del Rio T."/>
            <person name="Nolan M."/>
            <person name="Chen F."/>
            <person name="Tice H."/>
            <person name="Pitluck S."/>
            <person name="Cheng J.F."/>
            <person name="Chertkov O."/>
            <person name="Brettin T."/>
            <person name="Han C."/>
            <person name="Detter J.C."/>
            <person name="Kuske C."/>
            <person name="Bruce D."/>
            <person name="Goodwin L."/>
            <person name="Ovchinikova G."/>
            <person name="Pati A."/>
            <person name="Mikhailova N."/>
            <person name="Chen A."/>
            <person name="Palaniappan K."/>
            <person name="Land M."/>
            <person name="Hauser L."/>
            <person name="Chang Y.J."/>
            <person name="Jeffries C.D."/>
            <person name="Chain P."/>
            <person name="Rohde M."/>
            <person name="Goker M."/>
            <person name="Bristow J."/>
            <person name="Eisen J.A."/>
            <person name="Markowitz V."/>
            <person name="Hugenholtz P."/>
            <person name="Kyrpides N.C."/>
            <person name="Klenk H.P."/>
            <person name="Lapidus A."/>
        </authorList>
    </citation>
    <scope>NUCLEOTIDE SEQUENCE [LARGE SCALE GENOMIC DNA]</scope>
    <source>
        <strain evidence="11">ATCC 27377 / DSM 6068 / ICPB 4128</strain>
    </source>
</reference>
<evidence type="ECO:0000259" key="8">
    <source>
        <dbReference type="PROSITE" id="PS50110"/>
    </source>
</evidence>
<dbReference type="PROSITE" id="PS50122">
    <property type="entry name" value="CHEB"/>
    <property type="match status" value="1"/>
</dbReference>
<organism evidence="10 11">
    <name type="scientific">Pirellula staleyi (strain ATCC 27377 / DSM 6068 / ICPB 4128)</name>
    <name type="common">Pirella staleyi</name>
    <dbReference type="NCBI Taxonomy" id="530564"/>
    <lineage>
        <taxon>Bacteria</taxon>
        <taxon>Pseudomonadati</taxon>
        <taxon>Planctomycetota</taxon>
        <taxon>Planctomycetia</taxon>
        <taxon>Pirellulales</taxon>
        <taxon>Pirellulaceae</taxon>
        <taxon>Pirellula</taxon>
    </lineage>
</organism>
<keyword evidence="1 5" id="KW-0963">Cytoplasm</keyword>
<comment type="function">
    <text evidence="5">Involved in chemotaxis. Part of a chemotaxis signal transduction system that modulates chemotaxis in response to various stimuli. Catalyzes the demethylation of specific methylglutamate residues introduced into the chemoreceptors (methyl-accepting chemotaxis proteins or MCP) by CheR. Also mediates the irreversible deamidation of specific glutamine residues to glutamic acid.</text>
</comment>
<dbReference type="InterPro" id="IPR008248">
    <property type="entry name" value="CheB-like"/>
</dbReference>
<dbReference type="Pfam" id="PF00072">
    <property type="entry name" value="Response_reg"/>
    <property type="match status" value="1"/>
</dbReference>
<dbReference type="HOGENOM" id="CLU_000445_51_0_0"/>
<dbReference type="eggNOG" id="COG2201">
    <property type="taxonomic scope" value="Bacteria"/>
</dbReference>
<dbReference type="PANTHER" id="PTHR42872">
    <property type="entry name" value="PROTEIN-GLUTAMATE METHYLESTERASE/PROTEIN-GLUTAMINE GLUTAMINASE"/>
    <property type="match status" value="1"/>
</dbReference>
<proteinExistence type="inferred from homology"/>
<dbReference type="EMBL" id="CP001848">
    <property type="protein sequence ID" value="ADB18008.1"/>
    <property type="molecule type" value="Genomic_DNA"/>
</dbReference>
<feature type="active site" evidence="5 6">
    <location>
        <position position="305"/>
    </location>
</feature>
<dbReference type="InterPro" id="IPR000673">
    <property type="entry name" value="Sig_transdc_resp-reg_Me-estase"/>
</dbReference>
<dbReference type="EC" id="3.1.1.61" evidence="5"/>
<keyword evidence="11" id="KW-1185">Reference proteome</keyword>
<dbReference type="GO" id="GO:0006935">
    <property type="term" value="P:chemotaxis"/>
    <property type="evidence" value="ECO:0007669"/>
    <property type="project" value="UniProtKB-UniRule"/>
</dbReference>
<evidence type="ECO:0000256" key="5">
    <source>
        <dbReference type="HAMAP-Rule" id="MF_00099"/>
    </source>
</evidence>
<dbReference type="Proteomes" id="UP000001887">
    <property type="component" value="Chromosome"/>
</dbReference>
<evidence type="ECO:0000313" key="11">
    <source>
        <dbReference type="Proteomes" id="UP000001887"/>
    </source>
</evidence>
<evidence type="ECO:0000259" key="9">
    <source>
        <dbReference type="PROSITE" id="PS50122"/>
    </source>
</evidence>
<dbReference type="Pfam" id="PF01339">
    <property type="entry name" value="CheB_methylest"/>
    <property type="match status" value="1"/>
</dbReference>
<dbReference type="InterPro" id="IPR001789">
    <property type="entry name" value="Sig_transdc_resp-reg_receiver"/>
</dbReference>
<dbReference type="GO" id="GO:0050568">
    <property type="term" value="F:protein-glutamine glutaminase activity"/>
    <property type="evidence" value="ECO:0007669"/>
    <property type="project" value="UniProtKB-UniRule"/>
</dbReference>
<evidence type="ECO:0000256" key="2">
    <source>
        <dbReference type="ARBA" id="ARBA00022500"/>
    </source>
</evidence>
<evidence type="ECO:0000256" key="6">
    <source>
        <dbReference type="PROSITE-ProRule" id="PRU00050"/>
    </source>
</evidence>
<feature type="active site" evidence="5 6">
    <location>
        <position position="182"/>
    </location>
</feature>
<comment type="subcellular location">
    <subcellularLocation>
        <location evidence="5">Cytoplasm</location>
    </subcellularLocation>
</comment>
<dbReference type="SUPFAM" id="SSF52172">
    <property type="entry name" value="CheY-like"/>
    <property type="match status" value="1"/>
</dbReference>
<dbReference type="SMART" id="SM00448">
    <property type="entry name" value="REC"/>
    <property type="match status" value="1"/>
</dbReference>
<feature type="domain" description="CheB-type methylesterase" evidence="9">
    <location>
        <begin position="170"/>
        <end position="363"/>
    </location>
</feature>
<evidence type="ECO:0000256" key="7">
    <source>
        <dbReference type="PROSITE-ProRule" id="PRU00169"/>
    </source>
</evidence>
<feature type="active site" evidence="5 6">
    <location>
        <position position="209"/>
    </location>
</feature>
<dbReference type="SUPFAM" id="SSF52738">
    <property type="entry name" value="Methylesterase CheB, C-terminal domain"/>
    <property type="match status" value="1"/>
</dbReference>
<dbReference type="PANTHER" id="PTHR42872:SF6">
    <property type="entry name" value="PROTEIN-GLUTAMATE METHYLESTERASE_PROTEIN-GLUTAMINE GLUTAMINASE"/>
    <property type="match status" value="1"/>
</dbReference>
<dbReference type="CDD" id="cd17541">
    <property type="entry name" value="REC_CheB-like"/>
    <property type="match status" value="1"/>
</dbReference>